<keyword evidence="1 3" id="KW-0378">Hydrolase</keyword>
<name>A0AA39FTP3_MICHY</name>
<keyword evidence="6" id="KW-0732">Signal</keyword>
<dbReference type="AlphaFoldDB" id="A0AA39FTP3"/>
<dbReference type="CDD" id="cd02872">
    <property type="entry name" value="GH18_chitolectin_chitotriosidase"/>
    <property type="match status" value="1"/>
</dbReference>
<dbReference type="Gene3D" id="3.10.50.10">
    <property type="match status" value="1"/>
</dbReference>
<dbReference type="InterPro" id="IPR029070">
    <property type="entry name" value="Chitinase_insertion_sf"/>
</dbReference>
<dbReference type="Pfam" id="PF00704">
    <property type="entry name" value="Glyco_hydro_18"/>
    <property type="match status" value="1"/>
</dbReference>
<protein>
    <recommendedName>
        <fullName evidence="7">GH18 domain-containing protein</fullName>
    </recommendedName>
</protein>
<sequence length="452" mass="51347">MPRKFIYIAIIFIAICLCLSLAIRDSLRPTHDKVVVCYVASWAQYRPGKGEFKFDDFKPNHCTHVIYSFAGLNVTTSTIRSLDPWADFEDDYGKGMYKKVTGLRRLYPHLKVSLAIGGWNEGSANYSALAASPQRRSTFISSVVLFLKNNNFDGLDLDWEFPGKRGGTPYDKVNFISLIKELRESMRQYNFLLTAAISADKKTIDIAYDISEISMYLDFIHVMAYDYHGSWDTYVAPNAPLKCNDELCVESSINYLLKLNAPPEKLVLGLAMYGRTFILTSKLNNTESPIGRPCLNRGFQGNYTREDGFMGYNEICKELVQSPQNWRVGADKDNNYIWAVHDDKVVVYDNLITIAEKVKYAKKVNLAGVMIWSIDTDDFTGECANLHSDILDPLTGLDYPLVRAINIAFTKTSPSNDMENQLQSDKSSAILYFIDIWIIKICFILSIQTIMY</sequence>
<dbReference type="InterPro" id="IPR001579">
    <property type="entry name" value="Glyco_hydro_18_chit_AS"/>
</dbReference>
<gene>
    <name evidence="8" type="ORF">PV327_009389</name>
</gene>
<evidence type="ECO:0000256" key="6">
    <source>
        <dbReference type="SAM" id="SignalP"/>
    </source>
</evidence>
<comment type="caution">
    <text evidence="8">The sequence shown here is derived from an EMBL/GenBank/DDBJ whole genome shotgun (WGS) entry which is preliminary data.</text>
</comment>
<dbReference type="SUPFAM" id="SSF51445">
    <property type="entry name" value="(Trans)glycosidases"/>
    <property type="match status" value="1"/>
</dbReference>
<dbReference type="Proteomes" id="UP001168972">
    <property type="component" value="Unassembled WGS sequence"/>
</dbReference>
<dbReference type="GO" id="GO:0008061">
    <property type="term" value="F:chitin binding"/>
    <property type="evidence" value="ECO:0007669"/>
    <property type="project" value="InterPro"/>
</dbReference>
<evidence type="ECO:0000256" key="4">
    <source>
        <dbReference type="RuleBase" id="RU004453"/>
    </source>
</evidence>
<feature type="chain" id="PRO_5041268406" description="GH18 domain-containing protein" evidence="6">
    <location>
        <begin position="23"/>
        <end position="452"/>
    </location>
</feature>
<evidence type="ECO:0000313" key="8">
    <source>
        <dbReference type="EMBL" id="KAK0175657.1"/>
    </source>
</evidence>
<dbReference type="InterPro" id="IPR017853">
    <property type="entry name" value="GH"/>
</dbReference>
<dbReference type="InterPro" id="IPR011583">
    <property type="entry name" value="Chitinase_II/V-like_cat"/>
</dbReference>
<dbReference type="GO" id="GO:0005576">
    <property type="term" value="C:extracellular region"/>
    <property type="evidence" value="ECO:0007669"/>
    <property type="project" value="TreeGrafter"/>
</dbReference>
<dbReference type="PANTHER" id="PTHR11177">
    <property type="entry name" value="CHITINASE"/>
    <property type="match status" value="1"/>
</dbReference>
<dbReference type="PROSITE" id="PS51910">
    <property type="entry name" value="GH18_2"/>
    <property type="match status" value="1"/>
</dbReference>
<dbReference type="FunFam" id="3.20.20.80:FF:000097">
    <property type="entry name" value="Probable chitinase 2"/>
    <property type="match status" value="1"/>
</dbReference>
<dbReference type="InterPro" id="IPR050314">
    <property type="entry name" value="Glycosyl_Hydrlase_18"/>
</dbReference>
<keyword evidence="2 3" id="KW-0326">Glycosidase</keyword>
<dbReference type="PROSITE" id="PS01095">
    <property type="entry name" value="GH18_1"/>
    <property type="match status" value="1"/>
</dbReference>
<keyword evidence="5" id="KW-0812">Transmembrane</keyword>
<accession>A0AA39FTP3</accession>
<reference evidence="8" key="1">
    <citation type="journal article" date="2023" name="bioRxiv">
        <title>Scaffold-level genome assemblies of two parasitoid biocontrol wasps reveal the parthenogenesis mechanism and an associated novel virus.</title>
        <authorList>
            <person name="Inwood S."/>
            <person name="Skelly J."/>
            <person name="Guhlin J."/>
            <person name="Harrop T."/>
            <person name="Goldson S."/>
            <person name="Dearden P."/>
        </authorList>
    </citation>
    <scope>NUCLEOTIDE SEQUENCE</scope>
    <source>
        <strain evidence="8">Lincoln</strain>
        <tissue evidence="8">Whole body</tissue>
    </source>
</reference>
<dbReference type="PANTHER" id="PTHR11177:SF403">
    <property type="entry name" value="CHITINASE 2-RELATED"/>
    <property type="match status" value="1"/>
</dbReference>
<dbReference type="GO" id="GO:0004568">
    <property type="term" value="F:chitinase activity"/>
    <property type="evidence" value="ECO:0007669"/>
    <property type="project" value="TreeGrafter"/>
</dbReference>
<dbReference type="EMBL" id="JAQQBR010000005">
    <property type="protein sequence ID" value="KAK0175657.1"/>
    <property type="molecule type" value="Genomic_DNA"/>
</dbReference>
<keyword evidence="5" id="KW-1133">Transmembrane helix</keyword>
<proteinExistence type="inferred from homology"/>
<evidence type="ECO:0000259" key="7">
    <source>
        <dbReference type="PROSITE" id="PS51910"/>
    </source>
</evidence>
<keyword evidence="5" id="KW-0472">Membrane</keyword>
<evidence type="ECO:0000313" key="9">
    <source>
        <dbReference type="Proteomes" id="UP001168972"/>
    </source>
</evidence>
<keyword evidence="9" id="KW-1185">Reference proteome</keyword>
<dbReference type="InterPro" id="IPR001223">
    <property type="entry name" value="Glyco_hydro18_cat"/>
</dbReference>
<organism evidence="8 9">
    <name type="scientific">Microctonus hyperodae</name>
    <name type="common">Parasitoid wasp</name>
    <dbReference type="NCBI Taxonomy" id="165561"/>
    <lineage>
        <taxon>Eukaryota</taxon>
        <taxon>Metazoa</taxon>
        <taxon>Ecdysozoa</taxon>
        <taxon>Arthropoda</taxon>
        <taxon>Hexapoda</taxon>
        <taxon>Insecta</taxon>
        <taxon>Pterygota</taxon>
        <taxon>Neoptera</taxon>
        <taxon>Endopterygota</taxon>
        <taxon>Hymenoptera</taxon>
        <taxon>Apocrita</taxon>
        <taxon>Ichneumonoidea</taxon>
        <taxon>Braconidae</taxon>
        <taxon>Euphorinae</taxon>
        <taxon>Microctonus</taxon>
    </lineage>
</organism>
<feature type="domain" description="GH18" evidence="7">
    <location>
        <begin position="33"/>
        <end position="412"/>
    </location>
</feature>
<evidence type="ECO:0000256" key="5">
    <source>
        <dbReference type="SAM" id="Phobius"/>
    </source>
</evidence>
<dbReference type="SUPFAM" id="SSF54556">
    <property type="entry name" value="Chitinase insertion domain"/>
    <property type="match status" value="1"/>
</dbReference>
<dbReference type="SMART" id="SM00636">
    <property type="entry name" value="Glyco_18"/>
    <property type="match status" value="1"/>
</dbReference>
<evidence type="ECO:0000256" key="2">
    <source>
        <dbReference type="ARBA" id="ARBA00023295"/>
    </source>
</evidence>
<dbReference type="GO" id="GO:0005975">
    <property type="term" value="P:carbohydrate metabolic process"/>
    <property type="evidence" value="ECO:0007669"/>
    <property type="project" value="InterPro"/>
</dbReference>
<reference evidence="8" key="2">
    <citation type="submission" date="2023-03" db="EMBL/GenBank/DDBJ databases">
        <authorList>
            <person name="Inwood S.N."/>
            <person name="Skelly J.G."/>
            <person name="Guhlin J."/>
            <person name="Harrop T.W.R."/>
            <person name="Goldson S.G."/>
            <person name="Dearden P.K."/>
        </authorList>
    </citation>
    <scope>NUCLEOTIDE SEQUENCE</scope>
    <source>
        <strain evidence="8">Lincoln</strain>
        <tissue evidence="8">Whole body</tissue>
    </source>
</reference>
<feature type="signal peptide" evidence="6">
    <location>
        <begin position="1"/>
        <end position="22"/>
    </location>
</feature>
<evidence type="ECO:0000256" key="1">
    <source>
        <dbReference type="ARBA" id="ARBA00022801"/>
    </source>
</evidence>
<dbReference type="Gene3D" id="3.20.20.80">
    <property type="entry name" value="Glycosidases"/>
    <property type="match status" value="1"/>
</dbReference>
<comment type="similarity">
    <text evidence="4">Belongs to the glycosyl hydrolase 18 family.</text>
</comment>
<evidence type="ECO:0000256" key="3">
    <source>
        <dbReference type="RuleBase" id="RU000489"/>
    </source>
</evidence>
<dbReference type="GO" id="GO:0006032">
    <property type="term" value="P:chitin catabolic process"/>
    <property type="evidence" value="ECO:0007669"/>
    <property type="project" value="TreeGrafter"/>
</dbReference>
<feature type="transmembrane region" description="Helical" evidence="5">
    <location>
        <begin position="429"/>
        <end position="447"/>
    </location>
</feature>